<dbReference type="AlphaFoldDB" id="A0A8T0GE94"/>
<comment type="caution">
    <text evidence="3">The sequence shown here is derived from an EMBL/GenBank/DDBJ whole genome shotgun (WGS) entry which is preliminary data.</text>
</comment>
<dbReference type="Proteomes" id="UP000822688">
    <property type="component" value="Chromosome 12"/>
</dbReference>
<dbReference type="EMBL" id="CM026433">
    <property type="protein sequence ID" value="KAG0555532.1"/>
    <property type="molecule type" value="Genomic_DNA"/>
</dbReference>
<reference evidence="3" key="1">
    <citation type="submission" date="2020-06" db="EMBL/GenBank/DDBJ databases">
        <title>WGS assembly of Ceratodon purpureus strain R40.</title>
        <authorList>
            <person name="Carey S.B."/>
            <person name="Jenkins J."/>
            <person name="Shu S."/>
            <person name="Lovell J.T."/>
            <person name="Sreedasyam A."/>
            <person name="Maumus F."/>
            <person name="Tiley G.P."/>
            <person name="Fernandez-Pozo N."/>
            <person name="Barry K."/>
            <person name="Chen C."/>
            <person name="Wang M."/>
            <person name="Lipzen A."/>
            <person name="Daum C."/>
            <person name="Saski C.A."/>
            <person name="Payton A.C."/>
            <person name="Mcbreen J.C."/>
            <person name="Conrad R.E."/>
            <person name="Kollar L.M."/>
            <person name="Olsson S."/>
            <person name="Huttunen S."/>
            <person name="Landis J.B."/>
            <person name="Wickett N.J."/>
            <person name="Johnson M.G."/>
            <person name="Rensing S.A."/>
            <person name="Grimwood J."/>
            <person name="Schmutz J."/>
            <person name="Mcdaniel S.F."/>
        </authorList>
    </citation>
    <scope>NUCLEOTIDE SEQUENCE</scope>
    <source>
        <strain evidence="3">R40</strain>
    </source>
</reference>
<organism evidence="3 4">
    <name type="scientific">Ceratodon purpureus</name>
    <name type="common">Fire moss</name>
    <name type="synonym">Dicranum purpureum</name>
    <dbReference type="NCBI Taxonomy" id="3225"/>
    <lineage>
        <taxon>Eukaryota</taxon>
        <taxon>Viridiplantae</taxon>
        <taxon>Streptophyta</taxon>
        <taxon>Embryophyta</taxon>
        <taxon>Bryophyta</taxon>
        <taxon>Bryophytina</taxon>
        <taxon>Bryopsida</taxon>
        <taxon>Dicranidae</taxon>
        <taxon>Pseudoditrichales</taxon>
        <taxon>Ditrichaceae</taxon>
        <taxon>Ceratodon</taxon>
    </lineage>
</organism>
<feature type="signal peptide" evidence="2">
    <location>
        <begin position="1"/>
        <end position="46"/>
    </location>
</feature>
<keyword evidence="2" id="KW-0732">Signal</keyword>
<evidence type="ECO:0000256" key="1">
    <source>
        <dbReference type="SAM" id="MobiDB-lite"/>
    </source>
</evidence>
<keyword evidence="4" id="KW-1185">Reference proteome</keyword>
<evidence type="ECO:0000313" key="4">
    <source>
        <dbReference type="Proteomes" id="UP000822688"/>
    </source>
</evidence>
<accession>A0A8T0GE94</accession>
<feature type="chain" id="PRO_5035819231" evidence="2">
    <location>
        <begin position="47"/>
        <end position="76"/>
    </location>
</feature>
<name>A0A8T0GE94_CERPU</name>
<gene>
    <name evidence="3" type="ORF">KC19_12G175900</name>
</gene>
<evidence type="ECO:0000256" key="2">
    <source>
        <dbReference type="SAM" id="SignalP"/>
    </source>
</evidence>
<evidence type="ECO:0000313" key="3">
    <source>
        <dbReference type="EMBL" id="KAG0555532.1"/>
    </source>
</evidence>
<proteinExistence type="predicted"/>
<sequence length="76" mass="9101">MMKLQITDPIWPEFDSPLLRLPMRHRLLLLLPLLLLLLIKFSRVEGDEDGKSASKQQRDRPQDRPWHERPCICRSR</sequence>
<feature type="region of interest" description="Disordered" evidence="1">
    <location>
        <begin position="46"/>
        <end position="76"/>
    </location>
</feature>
<protein>
    <submittedName>
        <fullName evidence="3">Uncharacterized protein</fullName>
    </submittedName>
</protein>